<reference evidence="8 9" key="1">
    <citation type="submission" date="2021-03" db="EMBL/GenBank/DDBJ databases">
        <title>Genomic Encyclopedia of Type Strains, Phase IV (KMG-IV): sequencing the most valuable type-strain genomes for metagenomic binning, comparative biology and taxonomic classification.</title>
        <authorList>
            <person name="Goeker M."/>
        </authorList>
    </citation>
    <scope>NUCLEOTIDE SEQUENCE [LARGE SCALE GENOMIC DNA]</scope>
    <source>
        <strain evidence="8 9">DSM 14349</strain>
    </source>
</reference>
<keyword evidence="3" id="KW-0479">Metal-binding</keyword>
<dbReference type="Proteomes" id="UP001519272">
    <property type="component" value="Unassembled WGS sequence"/>
</dbReference>
<dbReference type="EMBL" id="JAGGKG010000001">
    <property type="protein sequence ID" value="MBP1903751.1"/>
    <property type="molecule type" value="Genomic_DNA"/>
</dbReference>
<keyword evidence="9" id="KW-1185">Reference proteome</keyword>
<dbReference type="PROSITE" id="PS51144">
    <property type="entry name" value="ALPHA_CA_2"/>
    <property type="match status" value="1"/>
</dbReference>
<proteinExistence type="inferred from homology"/>
<keyword evidence="5 8" id="KW-0456">Lyase</keyword>
<name>A0ABS4FMK1_9BACL</name>
<feature type="domain" description="Alpha-carbonic anhydrase" evidence="7">
    <location>
        <begin position="73"/>
        <end position="300"/>
    </location>
</feature>
<protein>
    <recommendedName>
        <fullName evidence="2">carbonic anhydrase</fullName>
        <ecNumber evidence="2">4.2.1.1</ecNumber>
    </recommendedName>
</protein>
<evidence type="ECO:0000256" key="1">
    <source>
        <dbReference type="ARBA" id="ARBA00010718"/>
    </source>
</evidence>
<dbReference type="CDD" id="cd03124">
    <property type="entry name" value="alpha_CA_prokaryotic_like"/>
    <property type="match status" value="1"/>
</dbReference>
<sequence length="302" mass="34330">MQENGRKKTVIHRCRLTFIAVLITLTTACSNEQLQQVNEPQNSQVNHVNQHNTNTSNVNSSIDSAVPAQAHTMHWSYEGETGPEYWGALEDDYSTCKRGQLQSPINIEHNKLTTVNDLQPLKLNYHTSKAHIVNNGHTIQLNIDNNSNQMILEDTKYTLNQFHFHHPSEHQIDGKHTEMELHLVHKSETGQTAVLGVPIISEQENEAFESIWNQLPQQETKEPISLEQPIDIPSLLPTDLHSIRYTGSLTTPPCSEEVSWVVLDHPIEMSQAQIAKFAEIFPDNHRPIQPLLDRSVQSERVE</sequence>
<dbReference type="RefSeq" id="WP_210087414.1">
    <property type="nucleotide sequence ID" value="NZ_JAGGKG010000001.1"/>
</dbReference>
<dbReference type="PROSITE" id="PS51257">
    <property type="entry name" value="PROKAR_LIPOPROTEIN"/>
    <property type="match status" value="1"/>
</dbReference>
<dbReference type="InterPro" id="IPR041891">
    <property type="entry name" value="Alpha_CA_prokaryot-like"/>
</dbReference>
<evidence type="ECO:0000256" key="2">
    <source>
        <dbReference type="ARBA" id="ARBA00012925"/>
    </source>
</evidence>
<dbReference type="Gene3D" id="3.10.200.10">
    <property type="entry name" value="Alpha carbonic anhydrase"/>
    <property type="match status" value="1"/>
</dbReference>
<keyword evidence="4" id="KW-0862">Zinc</keyword>
<dbReference type="EC" id="4.2.1.1" evidence="2"/>
<evidence type="ECO:0000256" key="3">
    <source>
        <dbReference type="ARBA" id="ARBA00022723"/>
    </source>
</evidence>
<gene>
    <name evidence="8" type="ORF">J2Z32_000363</name>
</gene>
<comment type="catalytic activity">
    <reaction evidence="6">
        <text>hydrogencarbonate + H(+) = CO2 + H2O</text>
        <dbReference type="Rhea" id="RHEA:10748"/>
        <dbReference type="ChEBI" id="CHEBI:15377"/>
        <dbReference type="ChEBI" id="CHEBI:15378"/>
        <dbReference type="ChEBI" id="CHEBI:16526"/>
        <dbReference type="ChEBI" id="CHEBI:17544"/>
        <dbReference type="EC" id="4.2.1.1"/>
    </reaction>
</comment>
<dbReference type="Pfam" id="PF00194">
    <property type="entry name" value="Carb_anhydrase"/>
    <property type="match status" value="1"/>
</dbReference>
<evidence type="ECO:0000313" key="9">
    <source>
        <dbReference type="Proteomes" id="UP001519272"/>
    </source>
</evidence>
<accession>A0ABS4FMK1</accession>
<dbReference type="SMART" id="SM01057">
    <property type="entry name" value="Carb_anhydrase"/>
    <property type="match status" value="1"/>
</dbReference>
<dbReference type="InterPro" id="IPR001148">
    <property type="entry name" value="CA_dom"/>
</dbReference>
<evidence type="ECO:0000256" key="5">
    <source>
        <dbReference type="ARBA" id="ARBA00023239"/>
    </source>
</evidence>
<comment type="caution">
    <text evidence="8">The sequence shown here is derived from an EMBL/GenBank/DDBJ whole genome shotgun (WGS) entry which is preliminary data.</text>
</comment>
<dbReference type="SUPFAM" id="SSF51069">
    <property type="entry name" value="Carbonic anhydrase"/>
    <property type="match status" value="1"/>
</dbReference>
<keyword evidence="8" id="KW-0614">Plasmid</keyword>
<evidence type="ECO:0000313" key="8">
    <source>
        <dbReference type="EMBL" id="MBP1903751.1"/>
    </source>
</evidence>
<organism evidence="8 9">
    <name type="scientific">Paenibacillus turicensis</name>
    <dbReference type="NCBI Taxonomy" id="160487"/>
    <lineage>
        <taxon>Bacteria</taxon>
        <taxon>Bacillati</taxon>
        <taxon>Bacillota</taxon>
        <taxon>Bacilli</taxon>
        <taxon>Bacillales</taxon>
        <taxon>Paenibacillaceae</taxon>
        <taxon>Paenibacillus</taxon>
    </lineage>
</organism>
<evidence type="ECO:0000259" key="7">
    <source>
        <dbReference type="PROSITE" id="PS51144"/>
    </source>
</evidence>
<dbReference type="GO" id="GO:0004089">
    <property type="term" value="F:carbonate dehydratase activity"/>
    <property type="evidence" value="ECO:0007669"/>
    <property type="project" value="UniProtKB-EC"/>
</dbReference>
<dbReference type="InterPro" id="IPR023561">
    <property type="entry name" value="Carbonic_anhydrase_a-class"/>
</dbReference>
<dbReference type="PANTHER" id="PTHR18952">
    <property type="entry name" value="CARBONIC ANHYDRASE"/>
    <property type="match status" value="1"/>
</dbReference>
<dbReference type="PANTHER" id="PTHR18952:SF265">
    <property type="entry name" value="CARBONIC ANHYDRASE"/>
    <property type="match status" value="1"/>
</dbReference>
<evidence type="ECO:0000256" key="4">
    <source>
        <dbReference type="ARBA" id="ARBA00022833"/>
    </source>
</evidence>
<evidence type="ECO:0000256" key="6">
    <source>
        <dbReference type="ARBA" id="ARBA00048348"/>
    </source>
</evidence>
<dbReference type="InterPro" id="IPR036398">
    <property type="entry name" value="CA_dom_sf"/>
</dbReference>
<comment type="similarity">
    <text evidence="1">Belongs to the alpha-carbonic anhydrase family.</text>
</comment>